<evidence type="ECO:0000313" key="2">
    <source>
        <dbReference type="EMBL" id="MBB4844633.1"/>
    </source>
</evidence>
<dbReference type="InterPro" id="IPR050266">
    <property type="entry name" value="AB_hydrolase_sf"/>
</dbReference>
<dbReference type="PANTHER" id="PTHR43798">
    <property type="entry name" value="MONOACYLGLYCEROL LIPASE"/>
    <property type="match status" value="1"/>
</dbReference>
<proteinExistence type="predicted"/>
<dbReference type="SUPFAM" id="SSF53474">
    <property type="entry name" value="alpha/beta-Hydrolases"/>
    <property type="match status" value="1"/>
</dbReference>
<dbReference type="EMBL" id="JACHLP010000006">
    <property type="protein sequence ID" value="MBB4844633.1"/>
    <property type="molecule type" value="Genomic_DNA"/>
</dbReference>
<name>A0A840LD76_9BURK</name>
<reference evidence="2 3" key="1">
    <citation type="submission" date="2020-08" db="EMBL/GenBank/DDBJ databases">
        <title>Functional genomics of gut bacteria from endangered species of beetles.</title>
        <authorList>
            <person name="Carlos-Shanley C."/>
        </authorList>
    </citation>
    <scope>NUCLEOTIDE SEQUENCE [LARGE SCALE GENOMIC DNA]</scope>
    <source>
        <strain evidence="2 3">S00239</strain>
    </source>
</reference>
<protein>
    <submittedName>
        <fullName evidence="2">Pimeloyl-ACP methyl ester carboxylesterase</fullName>
    </submittedName>
</protein>
<gene>
    <name evidence="2" type="ORF">HNP55_003177</name>
</gene>
<dbReference type="AlphaFoldDB" id="A0A840LD76"/>
<dbReference type="InterPro" id="IPR029058">
    <property type="entry name" value="AB_hydrolase_fold"/>
</dbReference>
<dbReference type="InterPro" id="IPR000073">
    <property type="entry name" value="AB_hydrolase_1"/>
</dbReference>
<comment type="caution">
    <text evidence="2">The sequence shown here is derived from an EMBL/GenBank/DDBJ whole genome shotgun (WGS) entry which is preliminary data.</text>
</comment>
<accession>A0A840LD76</accession>
<dbReference type="Pfam" id="PF12697">
    <property type="entry name" value="Abhydrolase_6"/>
    <property type="match status" value="1"/>
</dbReference>
<evidence type="ECO:0000259" key="1">
    <source>
        <dbReference type="Pfam" id="PF12697"/>
    </source>
</evidence>
<dbReference type="Proteomes" id="UP000562027">
    <property type="component" value="Unassembled WGS sequence"/>
</dbReference>
<dbReference type="RefSeq" id="WP_184301323.1">
    <property type="nucleotide sequence ID" value="NZ_JACHLP010000006.1"/>
</dbReference>
<feature type="domain" description="AB hydrolase-1" evidence="1">
    <location>
        <begin position="27"/>
        <end position="262"/>
    </location>
</feature>
<sequence>MSEKTIILDGFEVLIDDSACGERAETLVMIHGWPDTYRIWDAQVEFFRPHFRCVRFTLPGFDIRQPRQGHSLEQLTEQIRRLIEQVSPQAPVTLMLHDWGCVFGLQTLLRHPQLVRRVVAIDVGDASSPAFLQSLSGKAKLMIAGYQLSLVAAWRLGGGLGDRITRAMARALKCPAEPQHIGAAMNYPYDMQWTGSFGGFKGKMRPLHLPCPLFFAYGRKKPFMFHSQAWLEGLQAQAQHRVQGFDCGHWVMREQAQAFNAAALGWLQA</sequence>
<dbReference type="Gene3D" id="3.40.50.1820">
    <property type="entry name" value="alpha/beta hydrolase"/>
    <property type="match status" value="1"/>
</dbReference>
<organism evidence="2 3">
    <name type="scientific">Roseateles oligotrophus</name>
    <dbReference type="NCBI Taxonomy" id="1769250"/>
    <lineage>
        <taxon>Bacteria</taxon>
        <taxon>Pseudomonadati</taxon>
        <taxon>Pseudomonadota</taxon>
        <taxon>Betaproteobacteria</taxon>
        <taxon>Burkholderiales</taxon>
        <taxon>Sphaerotilaceae</taxon>
        <taxon>Roseateles</taxon>
    </lineage>
</organism>
<keyword evidence="3" id="KW-1185">Reference proteome</keyword>
<evidence type="ECO:0000313" key="3">
    <source>
        <dbReference type="Proteomes" id="UP000562027"/>
    </source>
</evidence>